<keyword evidence="2" id="KW-1185">Reference proteome</keyword>
<name>A0A378RKR8_MYROD</name>
<reference evidence="1 2" key="1">
    <citation type="submission" date="2018-06" db="EMBL/GenBank/DDBJ databases">
        <authorList>
            <consortium name="Pathogen Informatics"/>
            <person name="Doyle S."/>
        </authorList>
    </citation>
    <scope>NUCLEOTIDE SEQUENCE [LARGE SCALE GENOMIC DNA]</scope>
    <source>
        <strain evidence="1 2">NCTC11179</strain>
    </source>
</reference>
<dbReference type="InterPro" id="IPR025833">
    <property type="entry name" value="GDYXXLXY"/>
</dbReference>
<proteinExistence type="predicted"/>
<dbReference type="Proteomes" id="UP000255024">
    <property type="component" value="Unassembled WGS sequence"/>
</dbReference>
<dbReference type="Pfam" id="PF14345">
    <property type="entry name" value="GDYXXLXY"/>
    <property type="match status" value="1"/>
</dbReference>
<evidence type="ECO:0000313" key="1">
    <source>
        <dbReference type="EMBL" id="STZ27318.1"/>
    </source>
</evidence>
<sequence length="169" mass="19270">MKNKRNIVIAVTLVAFACFFLRAILQKEETIQEGKLVLLRLAPVDPRSLIQGDYMQLNYAINDELRETTLNKDEIHKRGYVILTLDEQNRGTFKAISTALPKLEKEDAIVAVKYFNWDGFSLAVGAESYFFQEGKDTLYEQAKYGGLRVDQNGNSVLVGLYTENLERIK</sequence>
<dbReference type="AlphaFoldDB" id="A0A378RKR8"/>
<protein>
    <submittedName>
        <fullName evidence="1">Uncharacterized membrane-anchored protein</fullName>
    </submittedName>
</protein>
<dbReference type="PROSITE" id="PS51257">
    <property type="entry name" value="PROKAR_LIPOPROTEIN"/>
    <property type="match status" value="1"/>
</dbReference>
<accession>A0A378RKR8</accession>
<evidence type="ECO:0000313" key="2">
    <source>
        <dbReference type="Proteomes" id="UP000255024"/>
    </source>
</evidence>
<organism evidence="1 2">
    <name type="scientific">Myroides odoratus</name>
    <name type="common">Flavobacterium odoratum</name>
    <dbReference type="NCBI Taxonomy" id="256"/>
    <lineage>
        <taxon>Bacteria</taxon>
        <taxon>Pseudomonadati</taxon>
        <taxon>Bacteroidota</taxon>
        <taxon>Flavobacteriia</taxon>
        <taxon>Flavobacteriales</taxon>
        <taxon>Flavobacteriaceae</taxon>
        <taxon>Myroides</taxon>
    </lineage>
</organism>
<dbReference type="RefSeq" id="WP_115090277.1">
    <property type="nucleotide sequence ID" value="NZ_CP068107.1"/>
</dbReference>
<dbReference type="EMBL" id="UGQL01000001">
    <property type="protein sequence ID" value="STZ27318.1"/>
    <property type="molecule type" value="Genomic_DNA"/>
</dbReference>
<gene>
    <name evidence="1" type="ORF">NCTC11179_00853</name>
</gene>